<dbReference type="OrthoDB" id="2113314at2759"/>
<reference evidence="3 4" key="1">
    <citation type="submission" date="2011-02" db="EMBL/GenBank/DDBJ databases">
        <title>The Genome Sequence of Sphaeroforma arctica JP610.</title>
        <authorList>
            <consortium name="The Broad Institute Genome Sequencing Platform"/>
            <person name="Russ C."/>
            <person name="Cuomo C."/>
            <person name="Young S.K."/>
            <person name="Zeng Q."/>
            <person name="Gargeya S."/>
            <person name="Alvarado L."/>
            <person name="Berlin A."/>
            <person name="Chapman S.B."/>
            <person name="Chen Z."/>
            <person name="Freedman E."/>
            <person name="Gellesch M."/>
            <person name="Goldberg J."/>
            <person name="Griggs A."/>
            <person name="Gujja S."/>
            <person name="Heilman E."/>
            <person name="Heiman D."/>
            <person name="Howarth C."/>
            <person name="Mehta T."/>
            <person name="Neiman D."/>
            <person name="Pearson M."/>
            <person name="Roberts A."/>
            <person name="Saif S."/>
            <person name="Shea T."/>
            <person name="Shenoy N."/>
            <person name="Sisk P."/>
            <person name="Stolte C."/>
            <person name="Sykes S."/>
            <person name="White J."/>
            <person name="Yandava C."/>
            <person name="Burger G."/>
            <person name="Gray M.W."/>
            <person name="Holland P.W.H."/>
            <person name="King N."/>
            <person name="Lang F.B.F."/>
            <person name="Roger A.J."/>
            <person name="Ruiz-Trillo I."/>
            <person name="Haas B."/>
            <person name="Nusbaum C."/>
            <person name="Birren B."/>
        </authorList>
    </citation>
    <scope>NUCLEOTIDE SEQUENCE [LARGE SCALE GENOMIC DNA]</scope>
    <source>
        <strain evidence="3 4">JP610</strain>
    </source>
</reference>
<accession>A0A0L0FXU6</accession>
<dbReference type="EMBL" id="KQ242108">
    <property type="protein sequence ID" value="KNC80788.1"/>
    <property type="molecule type" value="Genomic_DNA"/>
</dbReference>
<dbReference type="eggNOG" id="ENOG502QR2R">
    <property type="taxonomic scope" value="Eukaryota"/>
</dbReference>
<name>A0A0L0FXU6_9EUKA</name>
<dbReference type="GeneID" id="25907371"/>
<organism evidence="3 4">
    <name type="scientific">Sphaeroforma arctica JP610</name>
    <dbReference type="NCBI Taxonomy" id="667725"/>
    <lineage>
        <taxon>Eukaryota</taxon>
        <taxon>Ichthyosporea</taxon>
        <taxon>Ichthyophonida</taxon>
        <taxon>Sphaeroforma</taxon>
    </lineage>
</organism>
<dbReference type="InterPro" id="IPR056826">
    <property type="entry name" value="Agd3_CE"/>
</dbReference>
<feature type="domain" description="Agd3 deacetylase" evidence="2">
    <location>
        <begin position="254"/>
        <end position="312"/>
    </location>
</feature>
<dbReference type="STRING" id="667725.A0A0L0FXU6"/>
<dbReference type="Proteomes" id="UP000054560">
    <property type="component" value="Unassembled WGS sequence"/>
</dbReference>
<protein>
    <recommendedName>
        <fullName evidence="2">Agd3 deacetylase domain-containing protein</fullName>
    </recommendedName>
</protein>
<feature type="chain" id="PRO_5005538967" description="Agd3 deacetylase domain-containing protein" evidence="1">
    <location>
        <begin position="17"/>
        <end position="697"/>
    </location>
</feature>
<feature type="domain" description="Agd3 deacetylase" evidence="2">
    <location>
        <begin position="447"/>
        <end position="625"/>
    </location>
</feature>
<evidence type="ECO:0000256" key="1">
    <source>
        <dbReference type="SAM" id="SignalP"/>
    </source>
</evidence>
<dbReference type="AlphaFoldDB" id="A0A0L0FXU6"/>
<evidence type="ECO:0000313" key="4">
    <source>
        <dbReference type="Proteomes" id="UP000054560"/>
    </source>
</evidence>
<proteinExistence type="predicted"/>
<dbReference type="Pfam" id="PF25115">
    <property type="entry name" value="Agd3_CE"/>
    <property type="match status" value="2"/>
</dbReference>
<keyword evidence="1" id="KW-0732">Signal</keyword>
<feature type="signal peptide" evidence="1">
    <location>
        <begin position="1"/>
        <end position="16"/>
    </location>
</feature>
<gene>
    <name evidence="3" type="ORF">SARC_06867</name>
</gene>
<dbReference type="RefSeq" id="XP_014154690.1">
    <property type="nucleotide sequence ID" value="XM_014299215.1"/>
</dbReference>
<evidence type="ECO:0000259" key="2">
    <source>
        <dbReference type="Pfam" id="PF25115"/>
    </source>
</evidence>
<sequence length="697" mass="77778">MLHLTLCILAVANALALPANQTFEPSIANNVVSSIRLRTLIVGSTSDAVILPENVVQGYGAPYDIILGSQPPLDGDDWHSIVVADSGVNNTWVREYAARTHARIVFLQSVEDAQDAELLGVDSVPTPISNVTVADTDSARYLAGVFNTTSSWNVSEIAPMAVSVLNTSIATPYLVFDNANKTADLSAAAFVTNTTLGTQEMHFRFRANEAALTADFEPFYTLPTEFTQMNLALGHSWFEWVTRGVFLGYRRLTLNIHVDDWFINSAIRYTDEIYRINSSDVETYVEWRKNFHDNVLPTGSEFKLEPAYNGAGLGMTGYNDTSLNEATYTYADEFNWVSHTWSHMNMDWLEDWQCDGQHKVCHPLPEHYDAELGYNQKVARGEGIASDEYIELYYGEDATPPHQFLDNRTELMQYHYSVKSLVTPEISGLWPASYNGTPPTGRVPYLKNTLFFSKLVEYGIENVVGDNSRPELNNELMYHGVFSTVEEYGYDGILIVPRWSPNIPFNCKTLECAVQFYDTEGACSWTTYGPACDPDKVWDGPGVINREAKASTIPLLQQRWDPYMFHQSNVHAQPYRGGFAPLVGQFVQEVAEDVLRYITGLPFVSIKMDDLAVMYRERMTRDDAKQYGTLQMNAAGEPVSVSVSGCEDFNSVVTITTNSPLSFAEQVNVTLYGTDVSAFKLVTPDQPAVFNVTGSII</sequence>
<keyword evidence="4" id="KW-1185">Reference proteome</keyword>
<evidence type="ECO:0000313" key="3">
    <source>
        <dbReference type="EMBL" id="KNC80788.1"/>
    </source>
</evidence>